<proteinExistence type="inferred from homology"/>
<dbReference type="PANTHER" id="PTHR30289">
    <property type="entry name" value="UNCHARACTERIZED PROTEIN YBCL-RELATED"/>
    <property type="match status" value="1"/>
</dbReference>
<accession>A0AAD3WZI1</accession>
<dbReference type="Pfam" id="PF01161">
    <property type="entry name" value="PBP"/>
    <property type="match status" value="1"/>
</dbReference>
<dbReference type="PANTHER" id="PTHR30289:SF1">
    <property type="entry name" value="PEBP (PHOSPHATIDYLETHANOLAMINE-BINDING PROTEIN) FAMILY PROTEIN"/>
    <property type="match status" value="1"/>
</dbReference>
<dbReference type="RefSeq" id="WP_151487365.1">
    <property type="nucleotide sequence ID" value="NZ_BAAAIN010000005.1"/>
</dbReference>
<dbReference type="InterPro" id="IPR005247">
    <property type="entry name" value="YbhB_YbcL/LppC-like"/>
</dbReference>
<gene>
    <name evidence="2" type="ORF">F6W70_16425</name>
</gene>
<dbReference type="NCBIfam" id="TIGR00481">
    <property type="entry name" value="YbhB/YbcL family Raf kinase inhibitor-like protein"/>
    <property type="match status" value="1"/>
</dbReference>
<organism evidence="2 3">
    <name type="scientific">Microbacterium maritypicum</name>
    <name type="common">Microbacterium liquefaciens</name>
    <dbReference type="NCBI Taxonomy" id="33918"/>
    <lineage>
        <taxon>Bacteria</taxon>
        <taxon>Bacillati</taxon>
        <taxon>Actinomycetota</taxon>
        <taxon>Actinomycetes</taxon>
        <taxon>Micrococcales</taxon>
        <taxon>Microbacteriaceae</taxon>
        <taxon>Microbacterium</taxon>
    </lineage>
</organism>
<comment type="caution">
    <text evidence="2">The sequence shown here is derived from an EMBL/GenBank/DDBJ whole genome shotgun (WGS) entry which is preliminary data.</text>
</comment>
<name>A0AAD3WZI1_MICMQ</name>
<dbReference type="Gene3D" id="3.90.280.10">
    <property type="entry name" value="PEBP-like"/>
    <property type="match status" value="1"/>
</dbReference>
<dbReference type="CDD" id="cd00865">
    <property type="entry name" value="PEBP_bact_arch"/>
    <property type="match status" value="1"/>
</dbReference>
<evidence type="ECO:0000313" key="3">
    <source>
        <dbReference type="Proteomes" id="UP000436027"/>
    </source>
</evidence>
<dbReference type="Proteomes" id="UP000436027">
    <property type="component" value="Unassembled WGS sequence"/>
</dbReference>
<protein>
    <submittedName>
        <fullName evidence="2">YbhB/YbcL family Raf kinase inhibitor-like protein</fullName>
    </submittedName>
</protein>
<comment type="similarity">
    <text evidence="1">Belongs to the UPF0098 family.</text>
</comment>
<keyword evidence="2" id="KW-0649">Protein kinase inhibitor</keyword>
<dbReference type="GO" id="GO:0004860">
    <property type="term" value="F:protein kinase inhibitor activity"/>
    <property type="evidence" value="ECO:0007669"/>
    <property type="project" value="UniProtKB-KW"/>
</dbReference>
<dbReference type="InterPro" id="IPR036610">
    <property type="entry name" value="PEBP-like_sf"/>
</dbReference>
<dbReference type="InterPro" id="IPR008914">
    <property type="entry name" value="PEBP"/>
</dbReference>
<sequence>MTDQTQANNDPYYALPEVPGFELRSSTVTDRTPFAPAQYSGVFGVPGGQDISPELTWSGFPDETRSFIVTVFDPDAPTGSGFWHWAVGNIPVSTTHLVENAGSETQELLPAGAVAFPNDAGLARYIGAAPPAGSGVHRYYITVSALDVARLELDAGASPAFLGFNAGPHTIARATLVAYAGE</sequence>
<reference evidence="2 3" key="1">
    <citation type="submission" date="2019-09" db="EMBL/GenBank/DDBJ databases">
        <title>Whole genome sequencing of Microbacterium maritypicum.</title>
        <authorList>
            <person name="Lenchi N."/>
        </authorList>
    </citation>
    <scope>NUCLEOTIDE SEQUENCE [LARGE SCALE GENOMIC DNA]</scope>
    <source>
        <strain evidence="2 3">DSM 12512</strain>
    </source>
</reference>
<dbReference type="EMBL" id="WAAQ01000003">
    <property type="protein sequence ID" value="KAB1881461.1"/>
    <property type="molecule type" value="Genomic_DNA"/>
</dbReference>
<dbReference type="AlphaFoldDB" id="A0AAD3WZI1"/>
<evidence type="ECO:0000313" key="2">
    <source>
        <dbReference type="EMBL" id="KAB1881461.1"/>
    </source>
</evidence>
<evidence type="ECO:0000256" key="1">
    <source>
        <dbReference type="ARBA" id="ARBA00007120"/>
    </source>
</evidence>
<dbReference type="SUPFAM" id="SSF49777">
    <property type="entry name" value="PEBP-like"/>
    <property type="match status" value="1"/>
</dbReference>